<evidence type="ECO:0000313" key="1">
    <source>
        <dbReference type="EMBL" id="KAK1355211.1"/>
    </source>
</evidence>
<accession>A0AAD8GWE3</accession>
<protein>
    <submittedName>
        <fullName evidence="1">Uncharacterized protein</fullName>
    </submittedName>
</protein>
<evidence type="ECO:0000313" key="2">
    <source>
        <dbReference type="Proteomes" id="UP001237642"/>
    </source>
</evidence>
<name>A0AAD8GWE3_9APIA</name>
<sequence>MNRLLPMKRFQTLKKHVSTQACLHPPTHSALHKIPRLLTTPTTPLDPDVPDIELPQYKSKIFVELLVRGQLLGRRRLHVQSDGETVLQIFRKRGSSGLHPIVTFSRLHHREIL</sequence>
<dbReference type="AlphaFoldDB" id="A0AAD8GWE3"/>
<dbReference type="Proteomes" id="UP001237642">
    <property type="component" value="Unassembled WGS sequence"/>
</dbReference>
<organism evidence="1 2">
    <name type="scientific">Heracleum sosnowskyi</name>
    <dbReference type="NCBI Taxonomy" id="360622"/>
    <lineage>
        <taxon>Eukaryota</taxon>
        <taxon>Viridiplantae</taxon>
        <taxon>Streptophyta</taxon>
        <taxon>Embryophyta</taxon>
        <taxon>Tracheophyta</taxon>
        <taxon>Spermatophyta</taxon>
        <taxon>Magnoliopsida</taxon>
        <taxon>eudicotyledons</taxon>
        <taxon>Gunneridae</taxon>
        <taxon>Pentapetalae</taxon>
        <taxon>asterids</taxon>
        <taxon>campanulids</taxon>
        <taxon>Apiales</taxon>
        <taxon>Apiaceae</taxon>
        <taxon>Apioideae</taxon>
        <taxon>apioid superclade</taxon>
        <taxon>Tordylieae</taxon>
        <taxon>Tordyliinae</taxon>
        <taxon>Heracleum</taxon>
    </lineage>
</organism>
<dbReference type="EMBL" id="JAUIZM010000011">
    <property type="protein sequence ID" value="KAK1355211.1"/>
    <property type="molecule type" value="Genomic_DNA"/>
</dbReference>
<reference evidence="1" key="1">
    <citation type="submission" date="2023-02" db="EMBL/GenBank/DDBJ databases">
        <title>Genome of toxic invasive species Heracleum sosnowskyi carries increased number of genes despite the absence of recent whole-genome duplications.</title>
        <authorList>
            <person name="Schelkunov M."/>
            <person name="Shtratnikova V."/>
            <person name="Makarenko M."/>
            <person name="Klepikova A."/>
            <person name="Omelchenko D."/>
            <person name="Novikova G."/>
            <person name="Obukhova E."/>
            <person name="Bogdanov V."/>
            <person name="Penin A."/>
            <person name="Logacheva M."/>
        </authorList>
    </citation>
    <scope>NUCLEOTIDE SEQUENCE</scope>
    <source>
        <strain evidence="1">Hsosn_3</strain>
        <tissue evidence="1">Leaf</tissue>
    </source>
</reference>
<gene>
    <name evidence="1" type="ORF">POM88_048467</name>
</gene>
<reference evidence="1" key="2">
    <citation type="submission" date="2023-05" db="EMBL/GenBank/DDBJ databases">
        <authorList>
            <person name="Schelkunov M.I."/>
        </authorList>
    </citation>
    <scope>NUCLEOTIDE SEQUENCE</scope>
    <source>
        <strain evidence="1">Hsosn_3</strain>
        <tissue evidence="1">Leaf</tissue>
    </source>
</reference>
<proteinExistence type="predicted"/>
<comment type="caution">
    <text evidence="1">The sequence shown here is derived from an EMBL/GenBank/DDBJ whole genome shotgun (WGS) entry which is preliminary data.</text>
</comment>
<keyword evidence="2" id="KW-1185">Reference proteome</keyword>